<accession>A0ABR1WEH1</accession>
<proteinExistence type="predicted"/>
<comment type="caution">
    <text evidence="1">The sequence shown here is derived from an EMBL/GenBank/DDBJ whole genome shotgun (WGS) entry which is preliminary data.</text>
</comment>
<protein>
    <submittedName>
        <fullName evidence="1">Uncharacterized protein</fullName>
    </submittedName>
</protein>
<keyword evidence="2" id="KW-1185">Reference proteome</keyword>
<sequence length="109" mass="10814">MMTRRPRPPSLKAVVTLVLIATVAPVVHSLIVPGLASLAPLRVVVDAVAAMGPDAVGAVALAAGAGGGSLDAQLNHRVFAQVAPAVGAGPHLLVFLAHDGRGLFVSGSD</sequence>
<name>A0ABR1WEH1_9PEZI</name>
<gene>
    <name evidence="1" type="ORF">PG996_000193</name>
</gene>
<reference evidence="1 2" key="1">
    <citation type="submission" date="2023-01" db="EMBL/GenBank/DDBJ databases">
        <title>Analysis of 21 Apiospora genomes using comparative genomics revels a genus with tremendous synthesis potential of carbohydrate active enzymes and secondary metabolites.</title>
        <authorList>
            <person name="Sorensen T."/>
        </authorList>
    </citation>
    <scope>NUCLEOTIDE SEQUENCE [LARGE SCALE GENOMIC DNA]</scope>
    <source>
        <strain evidence="1 2">CBS 83171</strain>
    </source>
</reference>
<evidence type="ECO:0000313" key="2">
    <source>
        <dbReference type="Proteomes" id="UP001446871"/>
    </source>
</evidence>
<evidence type="ECO:0000313" key="1">
    <source>
        <dbReference type="EMBL" id="KAK8081412.1"/>
    </source>
</evidence>
<dbReference type="Proteomes" id="UP001446871">
    <property type="component" value="Unassembled WGS sequence"/>
</dbReference>
<organism evidence="1 2">
    <name type="scientific">Apiospora saccharicola</name>
    <dbReference type="NCBI Taxonomy" id="335842"/>
    <lineage>
        <taxon>Eukaryota</taxon>
        <taxon>Fungi</taxon>
        <taxon>Dikarya</taxon>
        <taxon>Ascomycota</taxon>
        <taxon>Pezizomycotina</taxon>
        <taxon>Sordariomycetes</taxon>
        <taxon>Xylariomycetidae</taxon>
        <taxon>Amphisphaeriales</taxon>
        <taxon>Apiosporaceae</taxon>
        <taxon>Apiospora</taxon>
    </lineage>
</organism>
<dbReference type="EMBL" id="JAQQWM010000001">
    <property type="protein sequence ID" value="KAK8081412.1"/>
    <property type="molecule type" value="Genomic_DNA"/>
</dbReference>